<feature type="binding site" evidence="8">
    <location>
        <position position="8"/>
    </location>
    <ligand>
        <name>Mg(2+)</name>
        <dbReference type="ChEBI" id="CHEBI:18420"/>
    </ligand>
</feature>
<gene>
    <name evidence="8" type="primary">vapC</name>
    <name evidence="10" type="ORF">QQ91_0018205</name>
</gene>
<organism evidence="10 11">
    <name type="scientific">Lyngbya confervoides BDU141951</name>
    <dbReference type="NCBI Taxonomy" id="1574623"/>
    <lineage>
        <taxon>Bacteria</taxon>
        <taxon>Bacillati</taxon>
        <taxon>Cyanobacteriota</taxon>
        <taxon>Cyanophyceae</taxon>
        <taxon>Oscillatoriophycideae</taxon>
        <taxon>Oscillatoriales</taxon>
        <taxon>Microcoleaceae</taxon>
        <taxon>Lyngbya</taxon>
    </lineage>
</organism>
<dbReference type="PANTHER" id="PTHR33653">
    <property type="entry name" value="RIBONUCLEASE VAPC2"/>
    <property type="match status" value="1"/>
</dbReference>
<dbReference type="InterPro" id="IPR029060">
    <property type="entry name" value="PIN-like_dom_sf"/>
</dbReference>
<dbReference type="CDD" id="cd18741">
    <property type="entry name" value="PIN_VapC4-5_FitB-like"/>
    <property type="match status" value="1"/>
</dbReference>
<comment type="caution">
    <text evidence="10">The sequence shown here is derived from an EMBL/GenBank/DDBJ whole genome shotgun (WGS) entry which is preliminary data.</text>
</comment>
<keyword evidence="8" id="KW-0800">Toxin</keyword>
<dbReference type="GO" id="GO:0004518">
    <property type="term" value="F:nuclease activity"/>
    <property type="evidence" value="ECO:0007669"/>
    <property type="project" value="UniProtKB-KW"/>
</dbReference>
<evidence type="ECO:0000256" key="7">
    <source>
        <dbReference type="ARBA" id="ARBA00038093"/>
    </source>
</evidence>
<dbReference type="SMART" id="SM00670">
    <property type="entry name" value="PINc"/>
    <property type="match status" value="1"/>
</dbReference>
<evidence type="ECO:0000256" key="2">
    <source>
        <dbReference type="ARBA" id="ARBA00022649"/>
    </source>
</evidence>
<dbReference type="HAMAP" id="MF_00265">
    <property type="entry name" value="VapC_Nob1"/>
    <property type="match status" value="1"/>
</dbReference>
<name>A0ABD4T8F9_9CYAN</name>
<dbReference type="GO" id="GO:0090729">
    <property type="term" value="F:toxin activity"/>
    <property type="evidence" value="ECO:0007669"/>
    <property type="project" value="UniProtKB-KW"/>
</dbReference>
<comment type="function">
    <text evidence="8">Toxic component of a toxin-antitoxin (TA) system. An RNase.</text>
</comment>
<dbReference type="EMBL" id="JTHE03000104">
    <property type="protein sequence ID" value="MCM1984758.1"/>
    <property type="molecule type" value="Genomic_DNA"/>
</dbReference>
<protein>
    <recommendedName>
        <fullName evidence="8">Ribonuclease VapC</fullName>
        <shortName evidence="8">RNase VapC</shortName>
        <ecNumber evidence="8">3.1.-.-</ecNumber>
    </recommendedName>
    <alternativeName>
        <fullName evidence="8">Toxin VapC</fullName>
    </alternativeName>
</protein>
<dbReference type="PANTHER" id="PTHR33653:SF1">
    <property type="entry name" value="RIBONUCLEASE VAPC2"/>
    <property type="match status" value="1"/>
</dbReference>
<evidence type="ECO:0000313" key="10">
    <source>
        <dbReference type="EMBL" id="MCM1984758.1"/>
    </source>
</evidence>
<evidence type="ECO:0000259" key="9">
    <source>
        <dbReference type="SMART" id="SM00670"/>
    </source>
</evidence>
<comment type="similarity">
    <text evidence="7 8">Belongs to the PINc/VapC protein family.</text>
</comment>
<dbReference type="InterPro" id="IPR050556">
    <property type="entry name" value="Type_II_TA_system_RNase"/>
</dbReference>
<keyword evidence="2 8" id="KW-1277">Toxin-antitoxin system</keyword>
<dbReference type="GO" id="GO:0016787">
    <property type="term" value="F:hydrolase activity"/>
    <property type="evidence" value="ECO:0007669"/>
    <property type="project" value="UniProtKB-KW"/>
</dbReference>
<feature type="domain" description="PIN" evidence="9">
    <location>
        <begin position="3"/>
        <end position="118"/>
    </location>
</feature>
<sequence length="129" mass="14541">MSSHILVDTDVLIDFGHGIEEAANFIEAEETQSSLAISAITVIELLAGARNRKEQRQLKGFLQPFEIVHLSESISKEAIRLIERYRLSHGLLMPDALIAATAIQRNLSLISKNQRDFRFIKTLNLLPYP</sequence>
<evidence type="ECO:0000256" key="1">
    <source>
        <dbReference type="ARBA" id="ARBA00001946"/>
    </source>
</evidence>
<accession>A0ABD4T8F9</accession>
<dbReference type="EC" id="3.1.-.-" evidence="8"/>
<evidence type="ECO:0000256" key="8">
    <source>
        <dbReference type="HAMAP-Rule" id="MF_00265"/>
    </source>
</evidence>
<evidence type="ECO:0000256" key="6">
    <source>
        <dbReference type="ARBA" id="ARBA00022842"/>
    </source>
</evidence>
<evidence type="ECO:0000256" key="5">
    <source>
        <dbReference type="ARBA" id="ARBA00022801"/>
    </source>
</evidence>
<proteinExistence type="inferred from homology"/>
<dbReference type="GO" id="GO:0000287">
    <property type="term" value="F:magnesium ion binding"/>
    <property type="evidence" value="ECO:0007669"/>
    <property type="project" value="UniProtKB-UniRule"/>
</dbReference>
<dbReference type="Proteomes" id="UP000031561">
    <property type="component" value="Unassembled WGS sequence"/>
</dbReference>
<feature type="binding site" evidence="8">
    <location>
        <position position="95"/>
    </location>
    <ligand>
        <name>Mg(2+)</name>
        <dbReference type="ChEBI" id="CHEBI:18420"/>
    </ligand>
</feature>
<evidence type="ECO:0000256" key="4">
    <source>
        <dbReference type="ARBA" id="ARBA00022723"/>
    </source>
</evidence>
<keyword evidence="3 8" id="KW-0540">Nuclease</keyword>
<keyword evidence="6 8" id="KW-0460">Magnesium</keyword>
<dbReference type="InterPro" id="IPR002716">
    <property type="entry name" value="PIN_dom"/>
</dbReference>
<reference evidence="10 11" key="1">
    <citation type="journal article" date="2015" name="Genome Announc.">
        <title>Draft Genome Sequence of Filamentous Marine Cyanobacterium Lyngbya confervoides Strain BDU141951.</title>
        <authorList>
            <person name="Chandrababunaidu M.M."/>
            <person name="Sen D."/>
            <person name="Tripathy S."/>
        </authorList>
    </citation>
    <scope>NUCLEOTIDE SEQUENCE [LARGE SCALE GENOMIC DNA]</scope>
    <source>
        <strain evidence="10 11">BDU141951</strain>
    </source>
</reference>
<dbReference type="RefSeq" id="WP_166276997.1">
    <property type="nucleotide sequence ID" value="NZ_JTHE03000104.1"/>
</dbReference>
<dbReference type="SUPFAM" id="SSF88723">
    <property type="entry name" value="PIN domain-like"/>
    <property type="match status" value="1"/>
</dbReference>
<keyword evidence="4 8" id="KW-0479">Metal-binding</keyword>
<keyword evidence="5 8" id="KW-0378">Hydrolase</keyword>
<evidence type="ECO:0000256" key="3">
    <source>
        <dbReference type="ARBA" id="ARBA00022722"/>
    </source>
</evidence>
<dbReference type="AlphaFoldDB" id="A0ABD4T8F9"/>
<dbReference type="Pfam" id="PF01850">
    <property type="entry name" value="PIN"/>
    <property type="match status" value="1"/>
</dbReference>
<dbReference type="InterPro" id="IPR022907">
    <property type="entry name" value="VapC_family"/>
</dbReference>
<comment type="cofactor">
    <cofactor evidence="1 8">
        <name>Mg(2+)</name>
        <dbReference type="ChEBI" id="CHEBI:18420"/>
    </cofactor>
</comment>
<dbReference type="Gene3D" id="3.40.50.1010">
    <property type="entry name" value="5'-nuclease"/>
    <property type="match status" value="1"/>
</dbReference>
<keyword evidence="11" id="KW-1185">Reference proteome</keyword>
<evidence type="ECO:0000313" key="11">
    <source>
        <dbReference type="Proteomes" id="UP000031561"/>
    </source>
</evidence>